<feature type="domain" description="DUF5777" evidence="2">
    <location>
        <begin position="50"/>
        <end position="301"/>
    </location>
</feature>
<proteinExistence type="predicted"/>
<dbReference type="AlphaFoldDB" id="A0A0P7BF32"/>
<organism evidence="3 4">
    <name type="scientific">Jiulongibacter sediminis</name>
    <dbReference type="NCBI Taxonomy" id="1605367"/>
    <lineage>
        <taxon>Bacteria</taxon>
        <taxon>Pseudomonadati</taxon>
        <taxon>Bacteroidota</taxon>
        <taxon>Cytophagia</taxon>
        <taxon>Cytophagales</taxon>
        <taxon>Leadbetterellaceae</taxon>
        <taxon>Jiulongibacter</taxon>
    </lineage>
</organism>
<accession>A0A0P7BF32</accession>
<evidence type="ECO:0000313" key="4">
    <source>
        <dbReference type="Proteomes" id="UP000050454"/>
    </source>
</evidence>
<dbReference type="RefSeq" id="WP_055143629.1">
    <property type="nucleotide sequence ID" value="NZ_JXSZ01000005.1"/>
</dbReference>
<dbReference type="InterPro" id="IPR045916">
    <property type="entry name" value="DUF5777"/>
</dbReference>
<sequence length="309" mass="35206">MKSVLKNTGKLTLFILLFGFRHLHAQDVDDLLGELDEISPDQAQNITATFKSTRIINGHSIETVAKNHLDFRISHRFGTLNSGYNNLFGLDESRIRIGLEYGITDDLMIGAGRSSYLKEYDYFLKYRFLHQKTKGLLNPVTVTLLVSVSTNTMDTSPTMQFFNNLERQSYVGQLMIARKFGERLSLEVNPTVVHRNKTETPIDANTLYAMGVGGRLKLSKRTTFNAEYFYVANNLIGNGFERDPAFRNNLSLGFDIETGGHVFQLHISNSRGMIEKQFIGDTQDEWLKGGLYYGFNISRIFSFDKKEKH</sequence>
<evidence type="ECO:0000313" key="3">
    <source>
        <dbReference type="EMBL" id="KPM49435.1"/>
    </source>
</evidence>
<dbReference type="STRING" id="1605367.AFM12_02130"/>
<dbReference type="Proteomes" id="UP000050454">
    <property type="component" value="Unassembled WGS sequence"/>
</dbReference>
<keyword evidence="4" id="KW-1185">Reference proteome</keyword>
<protein>
    <recommendedName>
        <fullName evidence="2">DUF5777 domain-containing protein</fullName>
    </recommendedName>
</protein>
<dbReference type="PATRIC" id="fig|1605367.3.peg.1769"/>
<dbReference type="Pfam" id="PF19089">
    <property type="entry name" value="DUF5777"/>
    <property type="match status" value="1"/>
</dbReference>
<gene>
    <name evidence="3" type="ORF">AFM12_02130</name>
</gene>
<reference evidence="3 4" key="1">
    <citation type="submission" date="2015-07" db="EMBL/GenBank/DDBJ databases">
        <title>The draft genome sequence of Leadbetterella sp. JN14-9.</title>
        <authorList>
            <person name="Liu Y."/>
            <person name="Du J."/>
            <person name="Shao Z."/>
        </authorList>
    </citation>
    <scope>NUCLEOTIDE SEQUENCE [LARGE SCALE GENOMIC DNA]</scope>
    <source>
        <strain evidence="3 4">JN14-9</strain>
    </source>
</reference>
<name>A0A0P7BF32_9BACT</name>
<evidence type="ECO:0000259" key="2">
    <source>
        <dbReference type="Pfam" id="PF19089"/>
    </source>
</evidence>
<evidence type="ECO:0000256" key="1">
    <source>
        <dbReference type="SAM" id="SignalP"/>
    </source>
</evidence>
<dbReference type="SUPFAM" id="SSF56935">
    <property type="entry name" value="Porins"/>
    <property type="match status" value="1"/>
</dbReference>
<feature type="signal peptide" evidence="1">
    <location>
        <begin position="1"/>
        <end position="25"/>
    </location>
</feature>
<feature type="chain" id="PRO_5006135753" description="DUF5777 domain-containing protein" evidence="1">
    <location>
        <begin position="26"/>
        <end position="309"/>
    </location>
</feature>
<comment type="caution">
    <text evidence="3">The sequence shown here is derived from an EMBL/GenBank/DDBJ whole genome shotgun (WGS) entry which is preliminary data.</text>
</comment>
<dbReference type="EMBL" id="LGTQ01000005">
    <property type="protein sequence ID" value="KPM49435.1"/>
    <property type="molecule type" value="Genomic_DNA"/>
</dbReference>
<keyword evidence="1" id="KW-0732">Signal</keyword>